<feature type="binding site" evidence="1">
    <location>
        <position position="329"/>
    </location>
    <ligand>
        <name>Zn(2+)</name>
        <dbReference type="ChEBI" id="CHEBI:29105"/>
    </ligand>
</feature>
<reference evidence="2 3" key="1">
    <citation type="journal article" date="2017" name="Infect. Immun.">
        <title>Characterization of the Pathogenicity of Streptococcus intermedius TYG1620 Isolated from a Human Brain Abscess Based on the Complete Genome Sequence with Transcriptome Analysis and Transposon Mutagenesis in a Murine Subcutaneous Abscess Model.</title>
        <authorList>
            <person name="Hasegawa N."/>
            <person name="Sekizuka T."/>
            <person name="Sugi Y."/>
            <person name="Kawakami N."/>
            <person name="Ogasawara Y."/>
            <person name="Kato K."/>
            <person name="Yamashita A."/>
            <person name="Takeuchi F."/>
            <person name="Kuroda M."/>
        </authorList>
    </citation>
    <scope>NUCLEOTIDE SEQUENCE [LARGE SCALE GENOMIC DNA]</scope>
    <source>
        <strain evidence="2 3">TYG1620</strain>
    </source>
</reference>
<dbReference type="SUPFAM" id="SSF158745">
    <property type="entry name" value="LanC-like"/>
    <property type="match status" value="1"/>
</dbReference>
<feature type="binding site" evidence="1">
    <location>
        <position position="280"/>
    </location>
    <ligand>
        <name>Zn(2+)</name>
        <dbReference type="ChEBI" id="CHEBI:29105"/>
    </ligand>
</feature>
<dbReference type="GO" id="GO:0046872">
    <property type="term" value="F:metal ion binding"/>
    <property type="evidence" value="ECO:0007669"/>
    <property type="project" value="UniProtKB-KW"/>
</dbReference>
<dbReference type="PRINTS" id="PR01950">
    <property type="entry name" value="LANCSUPER"/>
</dbReference>
<dbReference type="Pfam" id="PF05147">
    <property type="entry name" value="LANC_like"/>
    <property type="match status" value="1"/>
</dbReference>
<dbReference type="GO" id="GO:0031179">
    <property type="term" value="P:peptide modification"/>
    <property type="evidence" value="ECO:0007669"/>
    <property type="project" value="InterPro"/>
</dbReference>
<protein>
    <submittedName>
        <fullName evidence="2">Lanthionine synthetase C-like protein</fullName>
    </submittedName>
</protein>
<evidence type="ECO:0000313" key="2">
    <source>
        <dbReference type="EMBL" id="BAW17224.1"/>
    </source>
</evidence>
<dbReference type="SMART" id="SM01260">
    <property type="entry name" value="LANC_like"/>
    <property type="match status" value="1"/>
</dbReference>
<accession>A0AAD1C841</accession>
<evidence type="ECO:0000313" key="3">
    <source>
        <dbReference type="Proteomes" id="UP000217792"/>
    </source>
</evidence>
<gene>
    <name evidence="2" type="ORF">SITYG_12450</name>
</gene>
<dbReference type="InterPro" id="IPR007822">
    <property type="entry name" value="LANC-like"/>
</dbReference>
<proteinExistence type="predicted"/>
<dbReference type="PRINTS" id="PR01955">
    <property type="entry name" value="LANCFRANKIA"/>
</dbReference>
<dbReference type="EMBL" id="AP014880">
    <property type="protein sequence ID" value="BAW17224.1"/>
    <property type="molecule type" value="Genomic_DNA"/>
</dbReference>
<feature type="binding site" evidence="1">
    <location>
        <position position="328"/>
    </location>
    <ligand>
        <name>Zn(2+)</name>
        <dbReference type="ChEBI" id="CHEBI:29105"/>
    </ligand>
</feature>
<dbReference type="RefSeq" id="WP_021002593.1">
    <property type="nucleotide sequence ID" value="NZ_AP014880.1"/>
</dbReference>
<dbReference type="AlphaFoldDB" id="A0AAD1C841"/>
<name>A0AAD1C841_STRIT</name>
<organism evidence="2 3">
    <name type="scientific">Streptococcus intermedius</name>
    <dbReference type="NCBI Taxonomy" id="1338"/>
    <lineage>
        <taxon>Bacteria</taxon>
        <taxon>Bacillati</taxon>
        <taxon>Bacillota</taxon>
        <taxon>Bacilli</taxon>
        <taxon>Lactobacillales</taxon>
        <taxon>Streptococcaceae</taxon>
        <taxon>Streptococcus</taxon>
        <taxon>Streptococcus anginosus group</taxon>
    </lineage>
</organism>
<keyword evidence="1" id="KW-0479">Metal-binding</keyword>
<dbReference type="Proteomes" id="UP000217792">
    <property type="component" value="Chromosome"/>
</dbReference>
<keyword evidence="1" id="KW-0862">Zinc</keyword>
<evidence type="ECO:0000256" key="1">
    <source>
        <dbReference type="PIRSR" id="PIRSR607822-1"/>
    </source>
</evidence>
<sequence>MNLEKKIREEMYEYMKEVVSKLNVKILNKTVSPRDFSVVLMLYPIIHEYFNVGMEWEEFVYEICLYFKHEIENNRISDISAFSGLGEIAFGIKCYSNYTGKLVTFSNQVDELLYIKLEKHSEFLFNNSIVSMSEYDIIGGISGIALYLSKYYDKQFPNTVKYLCSLFEVDKDGDINIRVLCEQQFLEKEKIDFPEGHMNFGLSHGILGPLLALSQIYKNIDEINLRCSIIKIIKFGLAIYEKYSYIKNEVIKWPSQLDYRKFSKGITIREKDVYNYPSWCYGYVSISNSINRICNTTHVEFNGHLTIDMNKQMNELRQIIEEKDISLCHGIAGEILFLSLVGDNEIIDTKIELMLRIIRNNSNEKFYYRKKYSLISNSEDFSVFKGHPENLNILEGTGGIFLLFSKLLYSNSEIEELLFLR</sequence>
<dbReference type="Gene3D" id="1.50.10.20">
    <property type="match status" value="1"/>
</dbReference>